<reference evidence="2" key="1">
    <citation type="submission" date="2022-11" db="UniProtKB">
        <authorList>
            <consortium name="WormBaseParasite"/>
        </authorList>
    </citation>
    <scope>IDENTIFICATION</scope>
</reference>
<sequence length="49" mass="5605">MDGVDPDTLLEWLQTGVGDERDIQLMALEQLCMLLLMSDNIDRCFESCQ</sequence>
<proteinExistence type="predicted"/>
<evidence type="ECO:0000313" key="2">
    <source>
        <dbReference type="WBParaSite" id="PSAMB.scaffold4752size13647.g25089.t1"/>
    </source>
</evidence>
<name>A0A914WSV3_9BILA</name>
<accession>A0A914WSV3</accession>
<keyword evidence="1" id="KW-1185">Reference proteome</keyword>
<dbReference type="AlphaFoldDB" id="A0A914WSV3"/>
<evidence type="ECO:0000313" key="1">
    <source>
        <dbReference type="Proteomes" id="UP000887566"/>
    </source>
</evidence>
<dbReference type="Proteomes" id="UP000887566">
    <property type="component" value="Unplaced"/>
</dbReference>
<dbReference type="WBParaSite" id="PSAMB.scaffold4752size13647.g25089.t1">
    <property type="protein sequence ID" value="PSAMB.scaffold4752size13647.g25089.t1"/>
    <property type="gene ID" value="PSAMB.scaffold4752size13647.g25089"/>
</dbReference>
<organism evidence="1 2">
    <name type="scientific">Plectus sambesii</name>
    <dbReference type="NCBI Taxonomy" id="2011161"/>
    <lineage>
        <taxon>Eukaryota</taxon>
        <taxon>Metazoa</taxon>
        <taxon>Ecdysozoa</taxon>
        <taxon>Nematoda</taxon>
        <taxon>Chromadorea</taxon>
        <taxon>Plectida</taxon>
        <taxon>Plectina</taxon>
        <taxon>Plectoidea</taxon>
        <taxon>Plectidae</taxon>
        <taxon>Plectus</taxon>
    </lineage>
</organism>
<protein>
    <submittedName>
        <fullName evidence="2">Uncharacterized protein</fullName>
    </submittedName>
</protein>